<name>A0A0L0NCW8_TOLOC</name>
<feature type="region of interest" description="Disordered" evidence="1">
    <location>
        <begin position="327"/>
        <end position="370"/>
    </location>
</feature>
<feature type="region of interest" description="Disordered" evidence="1">
    <location>
        <begin position="268"/>
        <end position="304"/>
    </location>
</feature>
<comment type="caution">
    <text evidence="2">The sequence shown here is derived from an EMBL/GenBank/DDBJ whole genome shotgun (WGS) entry which is preliminary data.</text>
</comment>
<feature type="region of interest" description="Disordered" evidence="1">
    <location>
        <begin position="23"/>
        <end position="70"/>
    </location>
</feature>
<organism evidence="2 3">
    <name type="scientific">Tolypocladium ophioglossoides (strain CBS 100239)</name>
    <name type="common">Snaketongue truffleclub</name>
    <name type="synonym">Elaphocordyceps ophioglossoides</name>
    <dbReference type="NCBI Taxonomy" id="1163406"/>
    <lineage>
        <taxon>Eukaryota</taxon>
        <taxon>Fungi</taxon>
        <taxon>Dikarya</taxon>
        <taxon>Ascomycota</taxon>
        <taxon>Pezizomycotina</taxon>
        <taxon>Sordariomycetes</taxon>
        <taxon>Hypocreomycetidae</taxon>
        <taxon>Hypocreales</taxon>
        <taxon>Ophiocordycipitaceae</taxon>
        <taxon>Tolypocladium</taxon>
    </lineage>
</organism>
<dbReference type="STRING" id="1163406.A0A0L0NCW8"/>
<protein>
    <submittedName>
        <fullName evidence="2">Uncharacterized protein</fullName>
    </submittedName>
</protein>
<feature type="compositionally biased region" description="Basic and acidic residues" evidence="1">
    <location>
        <begin position="136"/>
        <end position="146"/>
    </location>
</feature>
<gene>
    <name evidence="2" type="ORF">TOPH_03322</name>
</gene>
<dbReference type="OrthoDB" id="4927382at2759"/>
<keyword evidence="3" id="KW-1185">Reference proteome</keyword>
<reference evidence="2 3" key="1">
    <citation type="journal article" date="2015" name="BMC Genomics">
        <title>The genome of the truffle-parasite Tolypocladium ophioglossoides and the evolution of antifungal peptaibiotics.</title>
        <authorList>
            <person name="Quandt C.A."/>
            <person name="Bushley K.E."/>
            <person name="Spatafora J.W."/>
        </authorList>
    </citation>
    <scope>NUCLEOTIDE SEQUENCE [LARGE SCALE GENOMIC DNA]</scope>
    <source>
        <strain evidence="2 3">CBS 100239</strain>
    </source>
</reference>
<feature type="compositionally biased region" description="Low complexity" evidence="1">
    <location>
        <begin position="162"/>
        <end position="183"/>
    </location>
</feature>
<accession>A0A0L0NCW8</accession>
<evidence type="ECO:0000256" key="1">
    <source>
        <dbReference type="SAM" id="MobiDB-lite"/>
    </source>
</evidence>
<feature type="compositionally biased region" description="Basic and acidic residues" evidence="1">
    <location>
        <begin position="327"/>
        <end position="336"/>
    </location>
</feature>
<dbReference type="AlphaFoldDB" id="A0A0L0NCW8"/>
<feature type="region of interest" description="Disordered" evidence="1">
    <location>
        <begin position="115"/>
        <end position="191"/>
    </location>
</feature>
<proteinExistence type="predicted"/>
<evidence type="ECO:0000313" key="3">
    <source>
        <dbReference type="Proteomes" id="UP000036947"/>
    </source>
</evidence>
<dbReference type="EMBL" id="LFRF01000007">
    <property type="protein sequence ID" value="KND91854.1"/>
    <property type="molecule type" value="Genomic_DNA"/>
</dbReference>
<feature type="compositionally biased region" description="Basic and acidic residues" evidence="1">
    <location>
        <begin position="268"/>
        <end position="285"/>
    </location>
</feature>
<sequence length="523" mass="56031">MMAPVNLNYQVIWTPPSAASRVHARPAKRSLPSCPSPQRHFSESPKEGPVGKAGAVRSNSPAVPGISFDEPICIFSDPDLELDDIGGHDGAADGGPDASQSDDTLLSLKTLVESVMREQPSHKSSVARPDVLSDDSGTHKGDEDTCRPASSTGRACQEESMASTEPSISSPASLSHLSPAPSLTTPPTPCTLHDNDVSLGFDSTSCPIDPALTGCLGQADNITEAPGAYSLKQHPCALEGLGTELSGCGPDGTTDESSMCTIWARRRAGEECRPSDTEDGGKDTSEDGEWPGKESPWADEEAPDHVNGIGVRGDEGCCRLVSGNQKQRHDDCRTGENADAEQPPRKRRKVGRPTGSMLSPPVSTSTGVETDDAPGIAEFEEWALQNVLLKRIMVDGVATFQLQFDWNLCTAHVGSHAINAPIISSFPAWRFVLPRLLVNLPQRRPRTHPGLLPEPILHDSLARWLADPERSEWSRGDKLDLTFIACVCHDLGTRTRHNAPHRFKVEGADGQCPPPVIVRVSCG</sequence>
<dbReference type="Proteomes" id="UP000036947">
    <property type="component" value="Unassembled WGS sequence"/>
</dbReference>
<evidence type="ECO:0000313" key="2">
    <source>
        <dbReference type="EMBL" id="KND91854.1"/>
    </source>
</evidence>